<protein>
    <submittedName>
        <fullName evidence="1">Minor tail protein</fullName>
    </submittedName>
</protein>
<name>A0A8S5RN44_9VIRU</name>
<reference evidence="1" key="1">
    <citation type="journal article" date="2021" name="Proc. Natl. Acad. Sci. U.S.A.">
        <title>A Catalog of Tens of Thousands of Viruses from Human Metagenomes Reveals Hidden Associations with Chronic Diseases.</title>
        <authorList>
            <person name="Tisza M.J."/>
            <person name="Buck C.B."/>
        </authorList>
    </citation>
    <scope>NUCLEOTIDE SEQUENCE</scope>
    <source>
        <strain evidence="1">CtEfN2</strain>
    </source>
</reference>
<dbReference type="EMBL" id="BK059123">
    <property type="protein sequence ID" value="DAE32436.1"/>
    <property type="molecule type" value="Genomic_DNA"/>
</dbReference>
<evidence type="ECO:0000313" key="1">
    <source>
        <dbReference type="EMBL" id="DAE32436.1"/>
    </source>
</evidence>
<proteinExistence type="predicted"/>
<organism evidence="1">
    <name type="scientific">virus sp. ctEfN2</name>
    <dbReference type="NCBI Taxonomy" id="2825810"/>
    <lineage>
        <taxon>Viruses</taxon>
    </lineage>
</organism>
<sequence>MPDNTIDSLAIEVSSNVSNASKSIDDLCNKLNRLSSRMSESIKHLRDFSASVGTVNSAVQALKLDRLDLSTINSQLQQFTQSMSALGSLNLRNNGLNSFVNAIRRLNEALNSTGDVSGKIQKMISELSGLSSIPDVSNNVNRFVSSLARLANAGSSIDTVASKLPNLGEELGKITASFSGIGEVSQPINTFVQSIAQLANAGDKTKKTSDQLENLSKNLKSFFQTMSTAPKISRNTIQMTQAIAQLANAGGSTGRAAQSTVNAFSRLGQGAVGAVRKVNGLGSAIGNVGSSAKKSIPSVMSLAAKFWALKTAATKFTGAIESSMNFLEDYNYFQAAFRQVADKAGETWSEAGYDSAEAYANSFSNRARELTSKMSGFDVSDNAILTANKSGKSLGMDPSMLLNYQGQFAQLSSSMGTTSEQALKLSNALTMIGADLASVKNLDFSTVYENLSSGLVGMSRAVDKYGANIRVANLQQYASNLGLQTAVSKMDQASKAMLRTIVILDSTRYAWADMANTINMPANQLRILRANLVSCARALGNIFMPVIAAVLPYINGLVIAFQRLLTYIGSLLGVDTKIGKMFGSIGGGSENLSNALDSIDDSGISDVDDATKDTDNNLKNATKSAKKLKQFLASYDELEIMSKDDSSLSDLANSKIKTPSLDTSALDAGILNDALNSLLDEYQKKWDAAYNSMENKAMAFANKVTDAFKKLAKAAEPTTKALKNLWNNGLKQLRDFTWTALKDFWNHFLVPLGKWTLGEKGLPRLINAFNDFLVKINWDKINASLVQLWDVLEPFAENVGTGLLDFFDDFFDKAADGVNKLPDLIDRFKEFIATFSPEQAQSIGYFLGQLLTAFVAFKGLTWFGSIFGKDGAIGKGIAMLAAHPYASIAAGLGLTVAALDKFGVIDVDWEWLWDKISQLKDTVSNFINNVDWSFLVKTIGDVWDVFQPFAQGFGDAFVDFFDVMVNVIGAPLINALAVALEALAKVLSLLDDKQIEALGYALGTFLAVKGALKFSKKIIGVVSSIRALKTIFGGLGTVLSTAGGALKTFFGSGLGSTLVAGFADSMTILAAAMAGFNLGKWISVNLFGGEDKTFGEFLEDNVFGYQKGDFTGAMDEWLKDIFGVGDKLTEDDLKVFQEYEDAILSLVRASQLSGEQAYPLLTFLSELKDNGYSTEQALFELELKLNNLGVSSEDFENAIAGVNEPVKDLGDTAETSSDQFSKMAERINNVSFEDISEQLTGFQNLIQTIDFATLVTDTANAIDQMGGIWENGKQILGEKALQIYQEIAKGLEPDDNGYYTLANGQMVQFGKGISDYESTLQSTMDSTLQGAINGVLDNNSGFELFAELGKNQIVACGDGIMQNSSQLTGKLNETITTASSQAGNTAKTSGKEIGENSVKGILQGYESQKGTLGTATQSLFEDYVKKRAQESLDSHSPSRWFEQLAKYCGVGFQNGLEPGFSSSFTWFGRIRTRISNSIGNLYNVGWNSIIGLNNGIVGAAQQLYANVQKIAQNISNTFRKVLKIHSPSQVMMELGGFTVEGFQLGMQNMLPQVRSTINDISAEVQKINTPTADIITKSASYQEVKSRMSVDTDDFVDDIRKEIMAISSNTFDNNQMIGQAVKNALNGMAIYADGHLIGYLKEENQQFRNRNGYGILEG</sequence>
<accession>A0A8S5RN44</accession>